<evidence type="ECO:0000256" key="6">
    <source>
        <dbReference type="ARBA" id="ARBA00023277"/>
    </source>
</evidence>
<keyword evidence="10" id="KW-1185">Reference proteome</keyword>
<evidence type="ECO:0000313" key="9">
    <source>
        <dbReference type="EMBL" id="MFD1676547.1"/>
    </source>
</evidence>
<gene>
    <name evidence="9" type="ORF">ACFSB2_17755</name>
</gene>
<keyword evidence="2 9" id="KW-0808">Transferase</keyword>
<evidence type="ECO:0000256" key="4">
    <source>
        <dbReference type="ARBA" id="ARBA00022777"/>
    </source>
</evidence>
<dbReference type="Pfam" id="PF17042">
    <property type="entry name" value="NBD_C"/>
    <property type="match status" value="1"/>
</dbReference>
<dbReference type="InterPro" id="IPR037051">
    <property type="entry name" value="4-carb_acid_sugar_kinase_N_sf"/>
</dbReference>
<dbReference type="SUPFAM" id="SSF142764">
    <property type="entry name" value="YgbK-like"/>
    <property type="match status" value="1"/>
</dbReference>
<dbReference type="EC" id="2.7.1.-" evidence="9"/>
<reference evidence="10" key="1">
    <citation type="journal article" date="2019" name="Int. J. Syst. Evol. Microbiol.">
        <title>The Global Catalogue of Microorganisms (GCM) 10K type strain sequencing project: providing services to taxonomists for standard genome sequencing and annotation.</title>
        <authorList>
            <consortium name="The Broad Institute Genomics Platform"/>
            <consortium name="The Broad Institute Genome Sequencing Center for Infectious Disease"/>
            <person name="Wu L."/>
            <person name="Ma J."/>
        </authorList>
    </citation>
    <scope>NUCLEOTIDE SEQUENCE [LARGE SCALE GENOMIC DNA]</scope>
    <source>
        <strain evidence="10">CGMCC 1.12286</strain>
    </source>
</reference>
<feature type="domain" description="Four-carbon acid sugar kinase N-terminal" evidence="7">
    <location>
        <begin position="7"/>
        <end position="233"/>
    </location>
</feature>
<dbReference type="Gene3D" id="3.40.980.20">
    <property type="entry name" value="Four-carbon acid sugar kinase, nucleotide binding domain"/>
    <property type="match status" value="1"/>
</dbReference>
<keyword evidence="6" id="KW-0119">Carbohydrate metabolism</keyword>
<proteinExistence type="inferred from homology"/>
<dbReference type="RefSeq" id="WP_377944449.1">
    <property type="nucleotide sequence ID" value="NZ_JBHUCX010000067.1"/>
</dbReference>
<evidence type="ECO:0000259" key="7">
    <source>
        <dbReference type="Pfam" id="PF07005"/>
    </source>
</evidence>
<evidence type="ECO:0000313" key="10">
    <source>
        <dbReference type="Proteomes" id="UP001597079"/>
    </source>
</evidence>
<dbReference type="InterPro" id="IPR031475">
    <property type="entry name" value="NBD_C"/>
</dbReference>
<keyword evidence="4 9" id="KW-0418">Kinase</keyword>
<name>A0ABW4JJH7_9BACL</name>
<dbReference type="EMBL" id="JBHUCX010000067">
    <property type="protein sequence ID" value="MFD1676547.1"/>
    <property type="molecule type" value="Genomic_DNA"/>
</dbReference>
<keyword evidence="5" id="KW-0067">ATP-binding</keyword>
<sequence>MAKRREIYMVADDFTGSADTANYFCIGGRKVRVSFDLEKPWDFSRNEQVVQVFDTESRAIASDAARKRIYDASQQLVHHGVSHAALYKKVDSTMRGHIGAEIEALLLGSGRQIALLAPAFPANGRTILNGKLFIDGIGVSQTAFSKDPHSPITQDDVTGIVQQTTQVPTSLMDLSVIHSGVDAIEHFLADVGETNVVIVADAQTDEDLAVIASVIANDERILPCGSAGLARQLAPIWCSPDIEHQPGDLLDELPACERVVVAVGSANPVAAEQLAYVRSRCQSSEVVMSPPKLAQSSTRSLAFEQAMHEIAEIDNQILTVSFSKERAVRSDSIPGTFERDLATVVHRYLEMLKANDEIPVGLVATGGDTAFALCQALSAKAFWPQGELVPGMPWSWLETELGMFPIVSKAGGFGTVDALHTAVTALIGQGLPNTAKVQFGDES</sequence>
<dbReference type="Gene3D" id="3.40.50.10840">
    <property type="entry name" value="Putative sugar-binding, N-terminal domain"/>
    <property type="match status" value="1"/>
</dbReference>
<comment type="caution">
    <text evidence="9">The sequence shown here is derived from an EMBL/GenBank/DDBJ whole genome shotgun (WGS) entry which is preliminary data.</text>
</comment>
<protein>
    <submittedName>
        <fullName evidence="9">Four-carbon acid sugar kinase family protein</fullName>
        <ecNumber evidence="9">2.7.1.-</ecNumber>
    </submittedName>
</protein>
<evidence type="ECO:0000256" key="2">
    <source>
        <dbReference type="ARBA" id="ARBA00022679"/>
    </source>
</evidence>
<evidence type="ECO:0000256" key="3">
    <source>
        <dbReference type="ARBA" id="ARBA00022741"/>
    </source>
</evidence>
<dbReference type="GO" id="GO:0016301">
    <property type="term" value="F:kinase activity"/>
    <property type="evidence" value="ECO:0007669"/>
    <property type="project" value="UniProtKB-KW"/>
</dbReference>
<dbReference type="Pfam" id="PF07005">
    <property type="entry name" value="SBD_N"/>
    <property type="match status" value="1"/>
</dbReference>
<dbReference type="InterPro" id="IPR042213">
    <property type="entry name" value="NBD_C_sf"/>
</dbReference>
<dbReference type="InterPro" id="IPR010737">
    <property type="entry name" value="4-carb_acid_sugar_kinase_N"/>
</dbReference>
<accession>A0ABW4JJH7</accession>
<organism evidence="9 10">
    <name type="scientific">Alicyclobacillus fodiniaquatilis</name>
    <dbReference type="NCBI Taxonomy" id="1661150"/>
    <lineage>
        <taxon>Bacteria</taxon>
        <taxon>Bacillati</taxon>
        <taxon>Bacillota</taxon>
        <taxon>Bacilli</taxon>
        <taxon>Bacillales</taxon>
        <taxon>Alicyclobacillaceae</taxon>
        <taxon>Alicyclobacillus</taxon>
    </lineage>
</organism>
<evidence type="ECO:0000256" key="1">
    <source>
        <dbReference type="ARBA" id="ARBA00005715"/>
    </source>
</evidence>
<evidence type="ECO:0000259" key="8">
    <source>
        <dbReference type="Pfam" id="PF17042"/>
    </source>
</evidence>
<feature type="domain" description="Four-carbon acid sugar kinase nucleotide binding" evidence="8">
    <location>
        <begin position="260"/>
        <end position="419"/>
    </location>
</feature>
<evidence type="ECO:0000256" key="5">
    <source>
        <dbReference type="ARBA" id="ARBA00022840"/>
    </source>
</evidence>
<comment type="similarity">
    <text evidence="1">Belongs to the four-carbon acid sugar kinase family.</text>
</comment>
<dbReference type="Proteomes" id="UP001597079">
    <property type="component" value="Unassembled WGS sequence"/>
</dbReference>
<keyword evidence="3" id="KW-0547">Nucleotide-binding</keyword>